<protein>
    <recommendedName>
        <fullName evidence="13">Exonuclease 3'-5' domain-containing protein 2</fullName>
    </recommendedName>
</protein>
<evidence type="ECO:0000256" key="4">
    <source>
        <dbReference type="ARBA" id="ARBA00022692"/>
    </source>
</evidence>
<dbReference type="PANTHER" id="PTHR13620">
    <property type="entry name" value="3-5 EXONUCLEASE"/>
    <property type="match status" value="1"/>
</dbReference>
<keyword evidence="7" id="KW-0378">Hydrolase</keyword>
<comment type="caution">
    <text evidence="17">The sequence shown here is derived from an EMBL/GenBank/DDBJ whole genome shotgun (WGS) entry which is preliminary data.</text>
</comment>
<keyword evidence="8" id="KW-0269">Exonuclease</keyword>
<feature type="compositionally biased region" description="Polar residues" evidence="14">
    <location>
        <begin position="307"/>
        <end position="317"/>
    </location>
</feature>
<keyword evidence="10" id="KW-0496">Mitochondrion</keyword>
<keyword evidence="4 15" id="KW-0812">Transmembrane</keyword>
<evidence type="ECO:0000313" key="18">
    <source>
        <dbReference type="Proteomes" id="UP000749559"/>
    </source>
</evidence>
<evidence type="ECO:0000256" key="11">
    <source>
        <dbReference type="ARBA" id="ARBA00023136"/>
    </source>
</evidence>
<evidence type="ECO:0000256" key="10">
    <source>
        <dbReference type="ARBA" id="ARBA00023128"/>
    </source>
</evidence>
<accession>A0A8J1XH28</accession>
<evidence type="ECO:0000256" key="1">
    <source>
        <dbReference type="ARBA" id="ARBA00001936"/>
    </source>
</evidence>
<dbReference type="GO" id="GO:0006310">
    <property type="term" value="P:DNA recombination"/>
    <property type="evidence" value="ECO:0007669"/>
    <property type="project" value="UniProtKB-ARBA"/>
</dbReference>
<evidence type="ECO:0000259" key="16">
    <source>
        <dbReference type="SMART" id="SM00474"/>
    </source>
</evidence>
<feature type="transmembrane region" description="Helical" evidence="15">
    <location>
        <begin position="6"/>
        <end position="27"/>
    </location>
</feature>
<evidence type="ECO:0000256" key="2">
    <source>
        <dbReference type="ARBA" id="ARBA00001946"/>
    </source>
</evidence>
<evidence type="ECO:0000256" key="7">
    <source>
        <dbReference type="ARBA" id="ARBA00022801"/>
    </source>
</evidence>
<evidence type="ECO:0000256" key="15">
    <source>
        <dbReference type="SAM" id="Phobius"/>
    </source>
</evidence>
<comment type="cofactor">
    <cofactor evidence="1">
        <name>Mn(2+)</name>
        <dbReference type="ChEBI" id="CHEBI:29035"/>
    </cofactor>
</comment>
<dbReference type="FunFam" id="3.30.420.10:FF:000041">
    <property type="entry name" value="Exonuclease 3'-5' domain containing 2"/>
    <property type="match status" value="1"/>
</dbReference>
<evidence type="ECO:0000256" key="6">
    <source>
        <dbReference type="ARBA" id="ARBA00022723"/>
    </source>
</evidence>
<dbReference type="GO" id="GO:0046872">
    <property type="term" value="F:metal ion binding"/>
    <property type="evidence" value="ECO:0007669"/>
    <property type="project" value="UniProtKB-KW"/>
</dbReference>
<feature type="compositionally biased region" description="Polar residues" evidence="14">
    <location>
        <begin position="614"/>
        <end position="629"/>
    </location>
</feature>
<reference evidence="17" key="1">
    <citation type="submission" date="2022-03" db="EMBL/GenBank/DDBJ databases">
        <authorList>
            <person name="Martin C."/>
        </authorList>
    </citation>
    <scope>NUCLEOTIDE SEQUENCE</scope>
</reference>
<dbReference type="InterPro" id="IPR051132">
    <property type="entry name" value="3-5_Exonuclease_domain"/>
</dbReference>
<evidence type="ECO:0000256" key="12">
    <source>
        <dbReference type="ARBA" id="ARBA00061005"/>
    </source>
</evidence>
<gene>
    <name evidence="17" type="ORF">OFUS_LOCUS9894</name>
</gene>
<dbReference type="InterPro" id="IPR012337">
    <property type="entry name" value="RNaseH-like_sf"/>
</dbReference>
<evidence type="ECO:0000256" key="5">
    <source>
        <dbReference type="ARBA" id="ARBA00022722"/>
    </source>
</evidence>
<dbReference type="OrthoDB" id="1920326at2759"/>
<dbReference type="Pfam" id="PF01612">
    <property type="entry name" value="DNA_pol_A_exo1"/>
    <property type="match status" value="1"/>
</dbReference>
<comment type="subcellular location">
    <subcellularLocation>
        <location evidence="3">Mitochondrion membrane</location>
    </subcellularLocation>
</comment>
<keyword evidence="5" id="KW-0540">Nuclease</keyword>
<sequence length="658" mass="75018">MAHALVRKIVIVGGTALIIALGALQIMRYRENKREKLKPKHQSGRDRFKRNKKKINVISQLSDWSEVKAEFLQDAIKYKVLGLDCEWVTRDGRMQPVSMLQLATVTGHCCLFRLHILECIPADLLNILADKSILKVGVAVLDDGLKLGRGYQVCLRGCVDLRYLTQRLKAYKGRTGLGLKVLARELLGVTLEKDIRTRCSNWEAKQLSEQQVEYAAMDVLVAIDIFTELVYRKLSRQDIPTFDAFWSKMPPLCQGLVDVKYKEKKRQVGPLLPKADDASSESDESEESSPLFNSPHSNSPPSRSSSHTTIASHNSSKPLGKAFMPRTKPLYHNCQLEAIDGQTLCTCDIKKAEWYILKGLGEKVCDDPFTVKLNFEPSGRPESGENYYLAEKLNICVVCGSEDSYIRKNIIPKEYRKYFPPIMKEHKSHDILLLCTACHEMSGIHDFQLRERLAAECDAPIGSMENVKYQQDSEVQKVKSSAKALKNCRDQIPHYRVIELEDIIRDYYNVKLIDDDILTKAFNMETRVENKEFVPHGKKVVKAKMEHGGLMQFEKLWRQHFLDCMRPQFLPKLWSVEHNHDKIKRMESQFSLRAPVTVTSESGDVNDAGDLLKQNDTSPQRYYGNQNDLNKVDNDPLGAEAVDPSVKTFNIKVQDNIR</sequence>
<comment type="cofactor">
    <cofactor evidence="2">
        <name>Mg(2+)</name>
        <dbReference type="ChEBI" id="CHEBI:18420"/>
    </cofactor>
</comment>
<feature type="region of interest" description="Disordered" evidence="14">
    <location>
        <begin position="270"/>
        <end position="322"/>
    </location>
</feature>
<dbReference type="GO" id="GO:0000175">
    <property type="term" value="F:3'-5'-RNA exonuclease activity"/>
    <property type="evidence" value="ECO:0007669"/>
    <property type="project" value="UniProtKB-ARBA"/>
</dbReference>
<dbReference type="EMBL" id="CAIIXF020000005">
    <property type="protein sequence ID" value="CAH1783562.1"/>
    <property type="molecule type" value="Genomic_DNA"/>
</dbReference>
<evidence type="ECO:0000256" key="14">
    <source>
        <dbReference type="SAM" id="MobiDB-lite"/>
    </source>
</evidence>
<feature type="compositionally biased region" description="Low complexity" evidence="14">
    <location>
        <begin position="288"/>
        <end position="306"/>
    </location>
</feature>
<name>A0A8J1XH28_OWEFU</name>
<keyword evidence="11 15" id="KW-0472">Membrane</keyword>
<feature type="compositionally biased region" description="Acidic residues" evidence="14">
    <location>
        <begin position="278"/>
        <end position="287"/>
    </location>
</feature>
<keyword evidence="9 15" id="KW-1133">Transmembrane helix</keyword>
<evidence type="ECO:0000256" key="3">
    <source>
        <dbReference type="ARBA" id="ARBA00004325"/>
    </source>
</evidence>
<dbReference type="InterPro" id="IPR002562">
    <property type="entry name" value="3'-5'_exonuclease_dom"/>
</dbReference>
<dbReference type="CDD" id="cd06141">
    <property type="entry name" value="WRN_exo"/>
    <property type="match status" value="1"/>
</dbReference>
<keyword evidence="6" id="KW-0479">Metal-binding</keyword>
<dbReference type="AlphaFoldDB" id="A0A8J1XH28"/>
<dbReference type="GO" id="GO:0031966">
    <property type="term" value="C:mitochondrial membrane"/>
    <property type="evidence" value="ECO:0007669"/>
    <property type="project" value="UniProtKB-SubCell"/>
</dbReference>
<proteinExistence type="inferred from homology"/>
<evidence type="ECO:0000256" key="13">
    <source>
        <dbReference type="ARBA" id="ARBA00069878"/>
    </source>
</evidence>
<feature type="region of interest" description="Disordered" evidence="14">
    <location>
        <begin position="601"/>
        <end position="629"/>
    </location>
</feature>
<feature type="domain" description="3'-5' exonuclease" evidence="16">
    <location>
        <begin position="55"/>
        <end position="239"/>
    </location>
</feature>
<dbReference type="GO" id="GO:0003676">
    <property type="term" value="F:nucleic acid binding"/>
    <property type="evidence" value="ECO:0007669"/>
    <property type="project" value="InterPro"/>
</dbReference>
<organism evidence="17 18">
    <name type="scientific">Owenia fusiformis</name>
    <name type="common">Polychaete worm</name>
    <dbReference type="NCBI Taxonomy" id="6347"/>
    <lineage>
        <taxon>Eukaryota</taxon>
        <taxon>Metazoa</taxon>
        <taxon>Spiralia</taxon>
        <taxon>Lophotrochozoa</taxon>
        <taxon>Annelida</taxon>
        <taxon>Polychaeta</taxon>
        <taxon>Sedentaria</taxon>
        <taxon>Canalipalpata</taxon>
        <taxon>Sabellida</taxon>
        <taxon>Oweniida</taxon>
        <taxon>Oweniidae</taxon>
        <taxon>Owenia</taxon>
    </lineage>
</organism>
<keyword evidence="18" id="KW-1185">Reference proteome</keyword>
<evidence type="ECO:0000256" key="9">
    <source>
        <dbReference type="ARBA" id="ARBA00022989"/>
    </source>
</evidence>
<comment type="similarity">
    <text evidence="12">Belongs to the EXD2 family.</text>
</comment>
<dbReference type="GO" id="GO:0005634">
    <property type="term" value="C:nucleus"/>
    <property type="evidence" value="ECO:0007669"/>
    <property type="project" value="TreeGrafter"/>
</dbReference>
<dbReference type="PANTHER" id="PTHR13620:SF104">
    <property type="entry name" value="EXONUCLEASE 3'-5' DOMAIN-CONTAINING PROTEIN 2"/>
    <property type="match status" value="1"/>
</dbReference>
<dbReference type="Proteomes" id="UP000749559">
    <property type="component" value="Unassembled WGS sequence"/>
</dbReference>
<evidence type="ECO:0000256" key="8">
    <source>
        <dbReference type="ARBA" id="ARBA00022839"/>
    </source>
</evidence>
<dbReference type="InterPro" id="IPR036397">
    <property type="entry name" value="RNaseH_sf"/>
</dbReference>
<dbReference type="Gene3D" id="3.30.420.10">
    <property type="entry name" value="Ribonuclease H-like superfamily/Ribonuclease H"/>
    <property type="match status" value="1"/>
</dbReference>
<evidence type="ECO:0000313" key="17">
    <source>
        <dbReference type="EMBL" id="CAH1783562.1"/>
    </source>
</evidence>
<dbReference type="SUPFAM" id="SSF53098">
    <property type="entry name" value="Ribonuclease H-like"/>
    <property type="match status" value="1"/>
</dbReference>
<dbReference type="SMART" id="SM00474">
    <property type="entry name" value="35EXOc"/>
    <property type="match status" value="1"/>
</dbReference>